<accession>A0A182S0J0</accession>
<evidence type="ECO:0000313" key="1">
    <source>
        <dbReference type="EnsemblMetazoa" id="AFUN014024-PA"/>
    </source>
</evidence>
<protein>
    <submittedName>
        <fullName evidence="1">Uncharacterized protein</fullName>
    </submittedName>
</protein>
<dbReference type="VEuPathDB" id="VectorBase:AFUN014024"/>
<dbReference type="EnsemblMetazoa" id="AFUN014024-RA">
    <property type="protein sequence ID" value="AFUN014024-PA"/>
    <property type="gene ID" value="AFUN014024"/>
</dbReference>
<reference evidence="1" key="1">
    <citation type="submission" date="2020-05" db="UniProtKB">
        <authorList>
            <consortium name="EnsemblMetazoa"/>
        </authorList>
    </citation>
    <scope>IDENTIFICATION</scope>
    <source>
        <strain evidence="1">FUMOZ</strain>
    </source>
</reference>
<sequence>MATDRMMRQSRTTIDRDRRILRVLRCLVKGTTPRWRHHYLARWQLRSDILLVRFRFARLRLNDAPFTRLTHRVRTKYLPCCTELIRASLCLVRLARIVTDTFGRNFRRLLLTVHETQEQWYG</sequence>
<name>A0A182S0J0_ANOFN</name>
<dbReference type="AlphaFoldDB" id="A0A182S0J0"/>
<proteinExistence type="predicted"/>
<organism evidence="1">
    <name type="scientific">Anopheles funestus</name>
    <name type="common">African malaria mosquito</name>
    <dbReference type="NCBI Taxonomy" id="62324"/>
    <lineage>
        <taxon>Eukaryota</taxon>
        <taxon>Metazoa</taxon>
        <taxon>Ecdysozoa</taxon>
        <taxon>Arthropoda</taxon>
        <taxon>Hexapoda</taxon>
        <taxon>Insecta</taxon>
        <taxon>Pterygota</taxon>
        <taxon>Neoptera</taxon>
        <taxon>Endopterygota</taxon>
        <taxon>Diptera</taxon>
        <taxon>Nematocera</taxon>
        <taxon>Culicoidea</taxon>
        <taxon>Culicidae</taxon>
        <taxon>Anophelinae</taxon>
        <taxon>Anopheles</taxon>
    </lineage>
</organism>